<organism evidence="3 4">
    <name type="scientific">Cucumis sativus</name>
    <name type="common">Cucumber</name>
    <dbReference type="NCBI Taxonomy" id="3659"/>
    <lineage>
        <taxon>Eukaryota</taxon>
        <taxon>Viridiplantae</taxon>
        <taxon>Streptophyta</taxon>
        <taxon>Embryophyta</taxon>
        <taxon>Tracheophyta</taxon>
        <taxon>Spermatophyta</taxon>
        <taxon>Magnoliopsida</taxon>
        <taxon>eudicotyledons</taxon>
        <taxon>Gunneridae</taxon>
        <taxon>Pentapetalae</taxon>
        <taxon>rosids</taxon>
        <taxon>fabids</taxon>
        <taxon>Cucurbitales</taxon>
        <taxon>Cucurbitaceae</taxon>
        <taxon>Benincaseae</taxon>
        <taxon>Cucumis</taxon>
    </lineage>
</organism>
<dbReference type="EMBL" id="CM002928">
    <property type="protein sequence ID" value="KGN43193.1"/>
    <property type="molecule type" value="Genomic_DNA"/>
</dbReference>
<evidence type="ECO:0000256" key="2">
    <source>
        <dbReference type="PROSITE-ProRule" id="PRU00708"/>
    </source>
</evidence>
<dbReference type="GO" id="GO:0009451">
    <property type="term" value="P:RNA modification"/>
    <property type="evidence" value="ECO:0007669"/>
    <property type="project" value="InterPro"/>
</dbReference>
<dbReference type="InterPro" id="IPR046960">
    <property type="entry name" value="PPR_At4g14850-like_plant"/>
</dbReference>
<reference evidence="3 4" key="1">
    <citation type="journal article" date="2009" name="Nat. Genet.">
        <title>The genome of the cucumber, Cucumis sativus L.</title>
        <authorList>
            <person name="Huang S."/>
            <person name="Li R."/>
            <person name="Zhang Z."/>
            <person name="Li L."/>
            <person name="Gu X."/>
            <person name="Fan W."/>
            <person name="Lucas W.J."/>
            <person name="Wang X."/>
            <person name="Xie B."/>
            <person name="Ni P."/>
            <person name="Ren Y."/>
            <person name="Zhu H."/>
            <person name="Li J."/>
            <person name="Lin K."/>
            <person name="Jin W."/>
            <person name="Fei Z."/>
            <person name="Li G."/>
            <person name="Staub J."/>
            <person name="Kilian A."/>
            <person name="van der Vossen E.A."/>
            <person name="Wu Y."/>
            <person name="Guo J."/>
            <person name="He J."/>
            <person name="Jia Z."/>
            <person name="Ren Y."/>
            <person name="Tian G."/>
            <person name="Lu Y."/>
            <person name="Ruan J."/>
            <person name="Qian W."/>
            <person name="Wang M."/>
            <person name="Huang Q."/>
            <person name="Li B."/>
            <person name="Xuan Z."/>
            <person name="Cao J."/>
            <person name="Asan"/>
            <person name="Wu Z."/>
            <person name="Zhang J."/>
            <person name="Cai Q."/>
            <person name="Bai Y."/>
            <person name="Zhao B."/>
            <person name="Han Y."/>
            <person name="Li Y."/>
            <person name="Li X."/>
            <person name="Wang S."/>
            <person name="Shi Q."/>
            <person name="Liu S."/>
            <person name="Cho W.K."/>
            <person name="Kim J.Y."/>
            <person name="Xu Y."/>
            <person name="Heller-Uszynska K."/>
            <person name="Miao H."/>
            <person name="Cheng Z."/>
            <person name="Zhang S."/>
            <person name="Wu J."/>
            <person name="Yang Y."/>
            <person name="Kang H."/>
            <person name="Li M."/>
            <person name="Liang H."/>
            <person name="Ren X."/>
            <person name="Shi Z."/>
            <person name="Wen M."/>
            <person name="Jian M."/>
            <person name="Yang H."/>
            <person name="Zhang G."/>
            <person name="Yang Z."/>
            <person name="Chen R."/>
            <person name="Liu S."/>
            <person name="Li J."/>
            <person name="Ma L."/>
            <person name="Liu H."/>
            <person name="Zhou Y."/>
            <person name="Zhao J."/>
            <person name="Fang X."/>
            <person name="Li G."/>
            <person name="Fang L."/>
            <person name="Li Y."/>
            <person name="Liu D."/>
            <person name="Zheng H."/>
            <person name="Zhang Y."/>
            <person name="Qin N."/>
            <person name="Li Z."/>
            <person name="Yang G."/>
            <person name="Yang S."/>
            <person name="Bolund L."/>
            <person name="Kristiansen K."/>
            <person name="Zheng H."/>
            <person name="Li S."/>
            <person name="Zhang X."/>
            <person name="Yang H."/>
            <person name="Wang J."/>
            <person name="Sun R."/>
            <person name="Zhang B."/>
            <person name="Jiang S."/>
            <person name="Wang J."/>
            <person name="Du Y."/>
            <person name="Li S."/>
        </authorList>
    </citation>
    <scope>NUCLEOTIDE SEQUENCE [LARGE SCALE GENOMIC DNA]</scope>
    <source>
        <strain evidence="4">cv. 9930</strain>
    </source>
</reference>
<proteinExistence type="predicted"/>
<dbReference type="InterPro" id="IPR002885">
    <property type="entry name" value="PPR_rpt"/>
</dbReference>
<dbReference type="Gene3D" id="1.25.40.10">
    <property type="entry name" value="Tetratricopeptide repeat domain"/>
    <property type="match status" value="3"/>
</dbReference>
<evidence type="ECO:0000313" key="3">
    <source>
        <dbReference type="EMBL" id="KGN43193.1"/>
    </source>
</evidence>
<dbReference type="Proteomes" id="UP000029981">
    <property type="component" value="Chromosome 7"/>
</dbReference>
<dbReference type="Pfam" id="PF13041">
    <property type="entry name" value="PPR_2"/>
    <property type="match status" value="2"/>
</dbReference>
<dbReference type="KEGG" id="csv:101216677"/>
<evidence type="ECO:0000313" key="4">
    <source>
        <dbReference type="Proteomes" id="UP000029981"/>
    </source>
</evidence>
<reference evidence="3 4" key="3">
    <citation type="journal article" date="2010" name="BMC Genomics">
        <title>Transcriptome sequencing and comparative analysis of cucumber flowers with different sex types.</title>
        <authorList>
            <person name="Guo S."/>
            <person name="Zheng Y."/>
            <person name="Joung J.G."/>
            <person name="Liu S."/>
            <person name="Zhang Z."/>
            <person name="Crasta O.R."/>
            <person name="Sobral B.W."/>
            <person name="Xu Y."/>
            <person name="Huang S."/>
            <person name="Fei Z."/>
        </authorList>
    </citation>
    <scope>NUCLEOTIDE SEQUENCE [LARGE SCALE GENOMIC DNA]</scope>
    <source>
        <strain evidence="4">cv. 9930</strain>
    </source>
</reference>
<name>A0A0A0K153_CUCSA</name>
<dbReference type="Gramene" id="KGN43193">
    <property type="protein sequence ID" value="KGN43193"/>
    <property type="gene ID" value="Csa_7G007910"/>
</dbReference>
<gene>
    <name evidence="3" type="ORF">Csa_7G007910</name>
</gene>
<dbReference type="InterPro" id="IPR011990">
    <property type="entry name" value="TPR-like_helical_dom_sf"/>
</dbReference>
<feature type="repeat" description="PPR" evidence="2">
    <location>
        <begin position="297"/>
        <end position="331"/>
    </location>
</feature>
<feature type="repeat" description="PPR" evidence="2">
    <location>
        <begin position="95"/>
        <end position="129"/>
    </location>
</feature>
<dbReference type="Pfam" id="PF01535">
    <property type="entry name" value="PPR"/>
    <property type="match status" value="4"/>
</dbReference>
<keyword evidence="4" id="KW-1185">Reference proteome</keyword>
<dbReference type="PANTHER" id="PTHR47926">
    <property type="entry name" value="PENTATRICOPEPTIDE REPEAT-CONTAINING PROTEIN"/>
    <property type="match status" value="1"/>
</dbReference>
<evidence type="ECO:0000256" key="1">
    <source>
        <dbReference type="ARBA" id="ARBA00022737"/>
    </source>
</evidence>
<protein>
    <recommendedName>
        <fullName evidence="5">Pentatricopeptide repeat-containing protein</fullName>
    </recommendedName>
</protein>
<dbReference type="GO" id="GO:0003723">
    <property type="term" value="F:RNA binding"/>
    <property type="evidence" value="ECO:0007669"/>
    <property type="project" value="InterPro"/>
</dbReference>
<dbReference type="OrthoDB" id="1928982at2759"/>
<dbReference type="FunFam" id="1.25.40.10:FF:000427">
    <property type="entry name" value="Pentatricopeptide repeat-containing protein chloroplastic"/>
    <property type="match status" value="1"/>
</dbReference>
<dbReference type="InterPro" id="IPR046848">
    <property type="entry name" value="E_motif"/>
</dbReference>
<dbReference type="NCBIfam" id="TIGR00756">
    <property type="entry name" value="PPR"/>
    <property type="match status" value="4"/>
</dbReference>
<dbReference type="Pfam" id="PF20431">
    <property type="entry name" value="E_motif"/>
    <property type="match status" value="1"/>
</dbReference>
<dbReference type="PROSITE" id="PS51375">
    <property type="entry name" value="PPR"/>
    <property type="match status" value="3"/>
</dbReference>
<dbReference type="FunFam" id="1.25.40.10:FF:000090">
    <property type="entry name" value="Pentatricopeptide repeat-containing protein, chloroplastic"/>
    <property type="match status" value="1"/>
</dbReference>
<reference evidence="3 4" key="2">
    <citation type="journal article" date="2009" name="PLoS ONE">
        <title>An integrated genetic and cytogenetic map of the cucumber genome.</title>
        <authorList>
            <person name="Ren Y."/>
            <person name="Zhang Z."/>
            <person name="Liu J."/>
            <person name="Staub J.E."/>
            <person name="Han Y."/>
            <person name="Cheng Z."/>
            <person name="Li X."/>
            <person name="Lu J."/>
            <person name="Miao H."/>
            <person name="Kang H."/>
            <person name="Xie B."/>
            <person name="Gu X."/>
            <person name="Wang X."/>
            <person name="Du Y."/>
            <person name="Jin W."/>
            <person name="Huang S."/>
        </authorList>
    </citation>
    <scope>NUCLEOTIDE SEQUENCE [LARGE SCALE GENOMIC DNA]</scope>
    <source>
        <strain evidence="4">cv. 9930</strain>
    </source>
</reference>
<keyword evidence="1" id="KW-0677">Repeat</keyword>
<dbReference type="AlphaFoldDB" id="A0A0A0K153"/>
<dbReference type="eggNOG" id="KOG4197">
    <property type="taxonomic scope" value="Eukaryota"/>
</dbReference>
<dbReference type="OMA" id="IGSWDEA"/>
<reference evidence="3 4" key="4">
    <citation type="journal article" date="2011" name="BMC Genomics">
        <title>RNA-Seq improves annotation of protein-coding genes in the cucumber genome.</title>
        <authorList>
            <person name="Li Z."/>
            <person name="Zhang Z."/>
            <person name="Yan P."/>
            <person name="Huang S."/>
            <person name="Fei Z."/>
            <person name="Lin K."/>
        </authorList>
    </citation>
    <scope>NUCLEOTIDE SEQUENCE [LARGE SCALE GENOMIC DNA]</scope>
    <source>
        <strain evidence="4">cv. 9930</strain>
    </source>
</reference>
<feature type="repeat" description="PPR" evidence="2">
    <location>
        <begin position="196"/>
        <end position="230"/>
    </location>
</feature>
<evidence type="ECO:0008006" key="5">
    <source>
        <dbReference type="Google" id="ProtNLM"/>
    </source>
</evidence>
<sequence>MVRLWISAVHQFFPINVHNYSSKPKFLSTKHQLLSLLNHCSSTNHLFEIHAQILVSGLQNDSFFTTELLRVAALSPSRNLSYGCSLLFHCHFHSATMPWNFIIRGYSSSDSPQEAISLFGEMRRRGVRPNNLTFPFLLKACATLATLQEGKQFHAIAIKCGLDLDVYVRNTLIYFYGSCKRMSGARKVFDEMTERTLVSWNAVITACVENFCFDEAIDYFLKMGNHGFEPDETTMVVILSACAELGNLSLGRWVHSQVVGRGMVLNVQLGTAFVDMYAKSGDVGCARHVFNCLKQKSVWTWSAMILGLAQHGFANEAIELFTNMMSSPIVPNHVTFIGVLCACSHAGLVDKSYHYFNLMERVYGIKPMMIHYGSMVDVLGRAGQVKEAYELIMSMPVEPDPIVWRTLLSACSGRDVNGGAEVAEEARKRLLELEPKRGGNVVMVANKFAELGMWKQAADYRRTMKDRGIKKMAGESCIELGGSLRKFFSGFDSRAAPDGIYDLLDGLNLHMQLTNF</sequence>
<dbReference type="PANTHER" id="PTHR47926:SF347">
    <property type="entry name" value="PENTATRICOPEPTIDE REPEAT-CONTAINING PROTEIN"/>
    <property type="match status" value="1"/>
</dbReference>
<accession>A0A0A0K153</accession>